<organism evidence="1 2">
    <name type="scientific">Lonepinella koalarum</name>
    <dbReference type="NCBI Taxonomy" id="53417"/>
    <lineage>
        <taxon>Bacteria</taxon>
        <taxon>Pseudomonadati</taxon>
        <taxon>Pseudomonadota</taxon>
        <taxon>Gammaproteobacteria</taxon>
        <taxon>Pasteurellales</taxon>
        <taxon>Pasteurellaceae</taxon>
        <taxon>Lonepinella</taxon>
    </lineage>
</organism>
<dbReference type="EMBL" id="SMGJ01000001">
    <property type="protein sequence ID" value="TCK71198.1"/>
    <property type="molecule type" value="Genomic_DNA"/>
</dbReference>
<keyword evidence="2" id="KW-1185">Reference proteome</keyword>
<evidence type="ECO:0000313" key="2">
    <source>
        <dbReference type="Proteomes" id="UP000295496"/>
    </source>
</evidence>
<accession>A0A4R1L006</accession>
<gene>
    <name evidence="1" type="ORF">EV692_0263</name>
</gene>
<dbReference type="RefSeq" id="WP_132299769.1">
    <property type="nucleotide sequence ID" value="NZ_CP170642.1"/>
</dbReference>
<proteinExistence type="predicted"/>
<evidence type="ECO:0008006" key="3">
    <source>
        <dbReference type="Google" id="ProtNLM"/>
    </source>
</evidence>
<dbReference type="Proteomes" id="UP000295496">
    <property type="component" value="Unassembled WGS sequence"/>
</dbReference>
<dbReference type="AlphaFoldDB" id="A0A4R1L006"/>
<comment type="caution">
    <text evidence="1">The sequence shown here is derived from an EMBL/GenBank/DDBJ whole genome shotgun (WGS) entry which is preliminary data.</text>
</comment>
<sequence length="233" mass="27996">MITNRKLEKYLSSARINAYRQFLLNLGIKEDEIDCKIRELYIWNIQTSSAFLEFFSFYEVALRNAILFCVEHIHRYSLLDSRFIQSLPLKHRTNLLNIINDISGENYEYQHNRPLKIDTSKVNINTVIAKLNFHFWEFLLSSSYSSRYLTHHYRKSFKNAKSALKIKQIHRITAEIRELRNRVCHNEPIFKKPYLKRLYFKALIVLKLIDEELSVFVALNTGRLNEELNRKWY</sequence>
<evidence type="ECO:0000313" key="1">
    <source>
        <dbReference type="EMBL" id="TCK71198.1"/>
    </source>
</evidence>
<protein>
    <recommendedName>
        <fullName evidence="3">Abi-like protein</fullName>
    </recommendedName>
</protein>
<name>A0A4R1L006_9PAST</name>
<reference evidence="1 2" key="1">
    <citation type="submission" date="2019-03" db="EMBL/GenBank/DDBJ databases">
        <title>Genomic Encyclopedia of Type Strains, Phase IV (KMG-IV): sequencing the most valuable type-strain genomes for metagenomic binning, comparative biology and taxonomic classification.</title>
        <authorList>
            <person name="Goeker M."/>
        </authorList>
    </citation>
    <scope>NUCLEOTIDE SEQUENCE [LARGE SCALE GENOMIC DNA]</scope>
    <source>
        <strain evidence="1 2">DSM 10053</strain>
    </source>
</reference>